<dbReference type="PROSITE" id="PS50297">
    <property type="entry name" value="ANK_REP_REGION"/>
    <property type="match status" value="5"/>
</dbReference>
<gene>
    <name evidence="2" type="ORF">Cvel_6812</name>
</gene>
<reference evidence="2" key="1">
    <citation type="submission" date="2014-11" db="EMBL/GenBank/DDBJ databases">
        <authorList>
            <person name="Otto D Thomas"/>
            <person name="Naeem Raeece"/>
        </authorList>
    </citation>
    <scope>NUCLEOTIDE SEQUENCE</scope>
</reference>
<protein>
    <submittedName>
        <fullName evidence="2">Uncharacterized protein</fullName>
    </submittedName>
</protein>
<evidence type="ECO:0000256" key="1">
    <source>
        <dbReference type="PROSITE-ProRule" id="PRU00023"/>
    </source>
</evidence>
<dbReference type="GO" id="GO:0071546">
    <property type="term" value="C:pi-body"/>
    <property type="evidence" value="ECO:0007669"/>
    <property type="project" value="TreeGrafter"/>
</dbReference>
<feature type="repeat" description="ANK" evidence="1">
    <location>
        <begin position="320"/>
        <end position="352"/>
    </location>
</feature>
<dbReference type="SMART" id="SM00248">
    <property type="entry name" value="ANK"/>
    <property type="match status" value="7"/>
</dbReference>
<dbReference type="Pfam" id="PF00023">
    <property type="entry name" value="Ank"/>
    <property type="match status" value="2"/>
</dbReference>
<dbReference type="PANTHER" id="PTHR24157">
    <property type="entry name" value="ANKYRIN REPEAT, SAM AND BASIC LEUCINE ZIPPER DOMAIN-CONTAINING PROTEIN 1"/>
    <property type="match status" value="1"/>
</dbReference>
<dbReference type="EMBL" id="CDMZ01002672">
    <property type="protein sequence ID" value="CEM43383.1"/>
    <property type="molecule type" value="Genomic_DNA"/>
</dbReference>
<dbReference type="SUPFAM" id="SSF48403">
    <property type="entry name" value="Ankyrin repeat"/>
    <property type="match status" value="1"/>
</dbReference>
<dbReference type="VEuPathDB" id="CryptoDB:Cvel_6812"/>
<feature type="repeat" description="ANK" evidence="1">
    <location>
        <begin position="353"/>
        <end position="385"/>
    </location>
</feature>
<sequence length="475" mass="53125">MEVEARLASACGGLGKAEESSEHVRRLRRYAASVRGERGDESEEQYLRRKFEEQYAENMDRGQKAMDGVEDWQEKSKRLMEFFKNFEEEKLEERKEMLKNMKESRKNEDRILLRIHYYGHSRCFDLIGDDVLVERGRLAEDERAVKVLHWMGSRGDERRLPYEIERKDSINENFERVYEELGLIHPQQDEEAQYRCLKSLGAQRQRSAVWSLPCHALPVRPGGVLHMAAESGNEVEVQRLLGAGAPINETDESGATPLFTAALNGHEGVVSTLVDAGADKDKAENDHGATPLYAAALEGEEGVVSILVRAGVDKNKPDKNGATPLFIAALHGHKGVVSILLRAGADKDKEESDGGTPLYVAAECGHKDLVSLLLNHGADRDKATHSGTTPLFVASQFGHLEVVSILLQAGADRHKAFFNGRTPIEEAIVRGHYEIVLLLQETPPRSSQQYCWTCAKRGASNRCTRSRKAYYCNVE</sequence>
<evidence type="ECO:0000313" key="2">
    <source>
        <dbReference type="EMBL" id="CEM43383.1"/>
    </source>
</evidence>
<organism evidence="2">
    <name type="scientific">Chromera velia CCMP2878</name>
    <dbReference type="NCBI Taxonomy" id="1169474"/>
    <lineage>
        <taxon>Eukaryota</taxon>
        <taxon>Sar</taxon>
        <taxon>Alveolata</taxon>
        <taxon>Colpodellida</taxon>
        <taxon>Chromeraceae</taxon>
        <taxon>Chromera</taxon>
    </lineage>
</organism>
<dbReference type="PANTHER" id="PTHR24157:SF3">
    <property type="entry name" value="ANKYRIN REPEAT, SAM AND BASIC LEUCINE ZIPPER DOMAIN-CONTAINING PROTEIN 1"/>
    <property type="match status" value="1"/>
</dbReference>
<name>A0A0G4HHH6_9ALVE</name>
<dbReference type="PRINTS" id="PR01415">
    <property type="entry name" value="ANKYRIN"/>
</dbReference>
<dbReference type="InterPro" id="IPR036770">
    <property type="entry name" value="Ankyrin_rpt-contain_sf"/>
</dbReference>
<keyword evidence="1" id="KW-0040">ANK repeat</keyword>
<dbReference type="PhylomeDB" id="A0A0G4HHH6"/>
<accession>A0A0G4HHH6</accession>
<dbReference type="Gene3D" id="1.25.40.20">
    <property type="entry name" value="Ankyrin repeat-containing domain"/>
    <property type="match status" value="2"/>
</dbReference>
<dbReference type="Pfam" id="PF12796">
    <property type="entry name" value="Ank_2"/>
    <property type="match status" value="2"/>
</dbReference>
<feature type="repeat" description="ANK" evidence="1">
    <location>
        <begin position="253"/>
        <end position="285"/>
    </location>
</feature>
<feature type="repeat" description="ANK" evidence="1">
    <location>
        <begin position="287"/>
        <end position="319"/>
    </location>
</feature>
<dbReference type="AlphaFoldDB" id="A0A0G4HHH6"/>
<feature type="repeat" description="ANK" evidence="1">
    <location>
        <begin position="386"/>
        <end position="412"/>
    </location>
</feature>
<dbReference type="InterPro" id="IPR002110">
    <property type="entry name" value="Ankyrin_rpt"/>
</dbReference>
<feature type="repeat" description="ANK" evidence="1">
    <location>
        <begin position="225"/>
        <end position="252"/>
    </location>
</feature>
<proteinExistence type="predicted"/>
<dbReference type="PROSITE" id="PS50088">
    <property type="entry name" value="ANK_REPEAT"/>
    <property type="match status" value="6"/>
</dbReference>